<keyword evidence="2" id="KW-0808">Transferase</keyword>
<dbReference type="SUPFAM" id="SSF53613">
    <property type="entry name" value="Ribokinase-like"/>
    <property type="match status" value="1"/>
</dbReference>
<comment type="caution">
    <text evidence="7">The sequence shown here is derived from an EMBL/GenBank/DDBJ whole genome shotgun (WGS) entry which is preliminary data.</text>
</comment>
<evidence type="ECO:0000256" key="5">
    <source>
        <dbReference type="ARBA" id="ARBA00022840"/>
    </source>
</evidence>
<evidence type="ECO:0000256" key="1">
    <source>
        <dbReference type="ARBA" id="ARBA00010688"/>
    </source>
</evidence>
<feature type="domain" description="Carbohydrate kinase PfkB" evidence="6">
    <location>
        <begin position="34"/>
        <end position="297"/>
    </location>
</feature>
<evidence type="ECO:0000256" key="4">
    <source>
        <dbReference type="ARBA" id="ARBA00022777"/>
    </source>
</evidence>
<dbReference type="Gene3D" id="3.40.1190.20">
    <property type="match status" value="1"/>
</dbReference>
<dbReference type="PANTHER" id="PTHR43085">
    <property type="entry name" value="HEXOKINASE FAMILY MEMBER"/>
    <property type="match status" value="1"/>
</dbReference>
<dbReference type="CDD" id="cd01167">
    <property type="entry name" value="bac_FRK"/>
    <property type="match status" value="1"/>
</dbReference>
<protein>
    <submittedName>
        <fullName evidence="7">Carbohydrate kinase</fullName>
    </submittedName>
</protein>
<dbReference type="InterPro" id="IPR050306">
    <property type="entry name" value="PfkB_Carbo_kinase"/>
</dbReference>
<evidence type="ECO:0000256" key="2">
    <source>
        <dbReference type="ARBA" id="ARBA00022679"/>
    </source>
</evidence>
<comment type="similarity">
    <text evidence="1">Belongs to the carbohydrate kinase PfkB family.</text>
</comment>
<dbReference type="PROSITE" id="PS00583">
    <property type="entry name" value="PFKB_KINASES_1"/>
    <property type="match status" value="1"/>
</dbReference>
<dbReference type="InterPro" id="IPR029056">
    <property type="entry name" value="Ribokinase-like"/>
</dbReference>
<dbReference type="PROSITE" id="PS00584">
    <property type="entry name" value="PFKB_KINASES_2"/>
    <property type="match status" value="1"/>
</dbReference>
<sequence length="322" mass="33380">MHKLQAAATHDQMDVIVIGEALIDIVNGPGGSISYPGGSPANVAYGLGRLGIPTGLLTAIGDDEHGTAITNHLQSAGVRLLPGSTSLERTATATATLAADGSASYEFDIAWQLPHVAPAVIPKVLHTGSIATFLAPGAATVRTLLEQCHQSCLVTYDPNIRPALLGSHSEAQSVFEDLLPLTDVVKLSDEDAHWLYPASSPDDVLSHLLEQGARLAVITKGAEGALLATPGARFSIPSVKTEVADTIGAGDAYMAALIFELRTRGDEAFTPPGLEAIGQTASMAASITVSRPGANPPTAEELQTRLAGPRRSLHAVERSAVL</sequence>
<name>A0ABP9SGS2_9MICC</name>
<evidence type="ECO:0000313" key="8">
    <source>
        <dbReference type="Proteomes" id="UP001500200"/>
    </source>
</evidence>
<gene>
    <name evidence="7" type="ORF">GCM10023346_22410</name>
</gene>
<proteinExistence type="inferred from homology"/>
<dbReference type="GO" id="GO:0016301">
    <property type="term" value="F:kinase activity"/>
    <property type="evidence" value="ECO:0007669"/>
    <property type="project" value="UniProtKB-KW"/>
</dbReference>
<dbReference type="Pfam" id="PF00294">
    <property type="entry name" value="PfkB"/>
    <property type="match status" value="1"/>
</dbReference>
<dbReference type="InterPro" id="IPR011611">
    <property type="entry name" value="PfkB_dom"/>
</dbReference>
<dbReference type="RefSeq" id="WP_345449446.1">
    <property type="nucleotide sequence ID" value="NZ_BAABKK010000012.1"/>
</dbReference>
<keyword evidence="4 7" id="KW-0418">Kinase</keyword>
<dbReference type="InterPro" id="IPR002173">
    <property type="entry name" value="Carboh/pur_kinase_PfkB_CS"/>
</dbReference>
<evidence type="ECO:0000259" key="6">
    <source>
        <dbReference type="Pfam" id="PF00294"/>
    </source>
</evidence>
<reference evidence="8" key="1">
    <citation type="journal article" date="2019" name="Int. J. Syst. Evol. Microbiol.">
        <title>The Global Catalogue of Microorganisms (GCM) 10K type strain sequencing project: providing services to taxonomists for standard genome sequencing and annotation.</title>
        <authorList>
            <consortium name="The Broad Institute Genomics Platform"/>
            <consortium name="The Broad Institute Genome Sequencing Center for Infectious Disease"/>
            <person name="Wu L."/>
            <person name="Ma J."/>
        </authorList>
    </citation>
    <scope>NUCLEOTIDE SEQUENCE [LARGE SCALE GENOMIC DNA]</scope>
    <source>
        <strain evidence="8">JCM 18514</strain>
    </source>
</reference>
<evidence type="ECO:0000313" key="7">
    <source>
        <dbReference type="EMBL" id="GAA5194584.1"/>
    </source>
</evidence>
<evidence type="ECO:0000256" key="3">
    <source>
        <dbReference type="ARBA" id="ARBA00022741"/>
    </source>
</evidence>
<dbReference type="Proteomes" id="UP001500200">
    <property type="component" value="Unassembled WGS sequence"/>
</dbReference>
<dbReference type="EMBL" id="BAABKK010000012">
    <property type="protein sequence ID" value="GAA5194584.1"/>
    <property type="molecule type" value="Genomic_DNA"/>
</dbReference>
<accession>A0ABP9SGS2</accession>
<organism evidence="7 8">
    <name type="scientific">Arthrobacter gyeryongensis</name>
    <dbReference type="NCBI Taxonomy" id="1650592"/>
    <lineage>
        <taxon>Bacteria</taxon>
        <taxon>Bacillati</taxon>
        <taxon>Actinomycetota</taxon>
        <taxon>Actinomycetes</taxon>
        <taxon>Micrococcales</taxon>
        <taxon>Micrococcaceae</taxon>
        <taxon>Arthrobacter</taxon>
    </lineage>
</organism>
<keyword evidence="3" id="KW-0547">Nucleotide-binding</keyword>
<dbReference type="PANTHER" id="PTHR43085:SF1">
    <property type="entry name" value="PSEUDOURIDINE KINASE-RELATED"/>
    <property type="match status" value="1"/>
</dbReference>
<keyword evidence="8" id="KW-1185">Reference proteome</keyword>
<keyword evidence="5" id="KW-0067">ATP-binding</keyword>